<dbReference type="EMBL" id="WUUL01000005">
    <property type="protein sequence ID" value="MXQ53758.1"/>
    <property type="molecule type" value="Genomic_DNA"/>
</dbReference>
<dbReference type="AlphaFoldDB" id="A0A6I4VTD5"/>
<evidence type="ECO:0000313" key="3">
    <source>
        <dbReference type="Proteomes" id="UP000430692"/>
    </source>
</evidence>
<keyword evidence="1" id="KW-0175">Coiled coil</keyword>
<organism evidence="2 3">
    <name type="scientific">Shimazuella alba</name>
    <dbReference type="NCBI Taxonomy" id="2690964"/>
    <lineage>
        <taxon>Bacteria</taxon>
        <taxon>Bacillati</taxon>
        <taxon>Bacillota</taxon>
        <taxon>Bacilli</taxon>
        <taxon>Bacillales</taxon>
        <taxon>Thermoactinomycetaceae</taxon>
        <taxon>Shimazuella</taxon>
    </lineage>
</organism>
<feature type="coiled-coil region" evidence="1">
    <location>
        <begin position="1"/>
        <end position="42"/>
    </location>
</feature>
<evidence type="ECO:0000256" key="1">
    <source>
        <dbReference type="SAM" id="Coils"/>
    </source>
</evidence>
<evidence type="ECO:0000313" key="2">
    <source>
        <dbReference type="EMBL" id="MXQ53758.1"/>
    </source>
</evidence>
<protein>
    <submittedName>
        <fullName evidence="2">Uncharacterized protein</fullName>
    </submittedName>
</protein>
<name>A0A6I4VTD5_9BACL</name>
<dbReference type="RefSeq" id="WP_160801123.1">
    <property type="nucleotide sequence ID" value="NZ_WUUL01000005.1"/>
</dbReference>
<gene>
    <name evidence="2" type="ORF">GSM42_08480</name>
</gene>
<dbReference type="Proteomes" id="UP000430692">
    <property type="component" value="Unassembled WGS sequence"/>
</dbReference>
<keyword evidence="3" id="KW-1185">Reference proteome</keyword>
<reference evidence="2 3" key="1">
    <citation type="submission" date="2019-12" db="EMBL/GenBank/DDBJ databases">
        <title>Whole-genome analyses of novel actinobacteria.</title>
        <authorList>
            <person name="Sahin N."/>
            <person name="Saygin H."/>
        </authorList>
    </citation>
    <scope>NUCLEOTIDE SEQUENCE [LARGE SCALE GENOMIC DNA]</scope>
    <source>
        <strain evidence="2 3">KC615</strain>
    </source>
</reference>
<accession>A0A6I4VTD5</accession>
<sequence>MGAIQREEEQLQKRLLEIEEKLASCEQELSIYKSEQSKLKKEMRFFESMLLEEYHLLLQLLEKDKTGIRLHHLP</sequence>
<comment type="caution">
    <text evidence="2">The sequence shown here is derived from an EMBL/GenBank/DDBJ whole genome shotgun (WGS) entry which is preliminary data.</text>
</comment>
<proteinExistence type="predicted"/>